<gene>
    <name evidence="4" type="ORF">HZS55_08950</name>
</gene>
<keyword evidence="2 4" id="KW-0378">Hydrolase</keyword>
<dbReference type="EMBL" id="CP058910">
    <property type="protein sequence ID" value="QLH79962.1"/>
    <property type="molecule type" value="Genomic_DNA"/>
</dbReference>
<name>A0A7D5P8I9_9EURY</name>
<comment type="cofactor">
    <cofactor evidence="1">
        <name>Mg(2+)</name>
        <dbReference type="ChEBI" id="CHEBI:18420"/>
    </cofactor>
</comment>
<dbReference type="PROSITE" id="PS51462">
    <property type="entry name" value="NUDIX"/>
    <property type="match status" value="1"/>
</dbReference>
<dbReference type="InterPro" id="IPR015797">
    <property type="entry name" value="NUDIX_hydrolase-like_dom_sf"/>
</dbReference>
<protein>
    <submittedName>
        <fullName evidence="4">NUDIX hydrolase</fullName>
    </submittedName>
</protein>
<dbReference type="Gene3D" id="3.90.79.10">
    <property type="entry name" value="Nucleoside Triphosphate Pyrophosphohydrolase"/>
    <property type="match status" value="1"/>
</dbReference>
<dbReference type="Pfam" id="PF00293">
    <property type="entry name" value="NUDIX"/>
    <property type="match status" value="1"/>
</dbReference>
<dbReference type="InterPro" id="IPR020084">
    <property type="entry name" value="NUDIX_hydrolase_CS"/>
</dbReference>
<dbReference type="KEGG" id="hrr:HZS55_08950"/>
<dbReference type="CDD" id="cd02883">
    <property type="entry name" value="NUDIX_Hydrolase"/>
    <property type="match status" value="1"/>
</dbReference>
<dbReference type="Proteomes" id="UP000509667">
    <property type="component" value="Chromosome"/>
</dbReference>
<keyword evidence="5" id="KW-1185">Reference proteome</keyword>
<feature type="domain" description="Nudix hydrolase" evidence="3">
    <location>
        <begin position="1"/>
        <end position="128"/>
    </location>
</feature>
<dbReference type="PROSITE" id="PS00893">
    <property type="entry name" value="NUDIX_BOX"/>
    <property type="match status" value="1"/>
</dbReference>
<dbReference type="PANTHER" id="PTHR43046">
    <property type="entry name" value="GDP-MANNOSE MANNOSYL HYDROLASE"/>
    <property type="match status" value="1"/>
</dbReference>
<dbReference type="InterPro" id="IPR000086">
    <property type="entry name" value="NUDIX_hydrolase_dom"/>
</dbReference>
<dbReference type="GO" id="GO:0016787">
    <property type="term" value="F:hydrolase activity"/>
    <property type="evidence" value="ECO:0007669"/>
    <property type="project" value="UniProtKB-KW"/>
</dbReference>
<organism evidence="4 5">
    <name type="scientific">Halosimplex rubrum</name>
    <dbReference type="NCBI Taxonomy" id="869889"/>
    <lineage>
        <taxon>Archaea</taxon>
        <taxon>Methanobacteriati</taxon>
        <taxon>Methanobacteriota</taxon>
        <taxon>Stenosarchaea group</taxon>
        <taxon>Halobacteria</taxon>
        <taxon>Halobacteriales</taxon>
        <taxon>Haloarculaceae</taxon>
        <taxon>Halosimplex</taxon>
    </lineage>
</organism>
<accession>A0A7D5P8I9</accession>
<reference evidence="4 5" key="1">
    <citation type="submission" date="2020-07" db="EMBL/GenBank/DDBJ databases">
        <title>Halosimplex pelagicum sp. nov. and Halosimplex rubrum sp. nov., isolated from salted brown alga Laminaria, and emended description of the genus Halosimplex.</title>
        <authorList>
            <person name="Cui H."/>
        </authorList>
    </citation>
    <scope>NUCLEOTIDE SEQUENCE [LARGE SCALE GENOMIC DNA]</scope>
    <source>
        <strain evidence="4 5">R27</strain>
    </source>
</reference>
<dbReference type="PANTHER" id="PTHR43046:SF16">
    <property type="entry name" value="ADP-RIBOSE PYROPHOSPHATASE YJHB-RELATED"/>
    <property type="match status" value="1"/>
</dbReference>
<dbReference type="SUPFAM" id="SSF55811">
    <property type="entry name" value="Nudix"/>
    <property type="match status" value="1"/>
</dbReference>
<dbReference type="AlphaFoldDB" id="A0A7D5P8I9"/>
<evidence type="ECO:0000256" key="2">
    <source>
        <dbReference type="ARBA" id="ARBA00022801"/>
    </source>
</evidence>
<evidence type="ECO:0000256" key="1">
    <source>
        <dbReference type="ARBA" id="ARBA00001946"/>
    </source>
</evidence>
<evidence type="ECO:0000259" key="3">
    <source>
        <dbReference type="PROSITE" id="PS51462"/>
    </source>
</evidence>
<sequence>MARATVVDGDELLVVRLGVGEDAGEWALPGGRIEHGEPPRAGAARELEEETGLAVAPDDLQLVGDGFLEFDATTMVSFNYAAPADAASGTVAAASDAAAARFVSRAELREIDAPFRASGRDQLLAALDALGDG</sequence>
<evidence type="ECO:0000313" key="4">
    <source>
        <dbReference type="EMBL" id="QLH79962.1"/>
    </source>
</evidence>
<proteinExistence type="predicted"/>
<dbReference type="PRINTS" id="PR00502">
    <property type="entry name" value="NUDIXFAMILY"/>
</dbReference>
<dbReference type="InterPro" id="IPR020476">
    <property type="entry name" value="Nudix_hydrolase"/>
</dbReference>
<evidence type="ECO:0000313" key="5">
    <source>
        <dbReference type="Proteomes" id="UP000509667"/>
    </source>
</evidence>
<dbReference type="OrthoDB" id="25155at2157"/>